<accession>A0A1R3X9X1</accession>
<evidence type="ECO:0000313" key="3">
    <source>
        <dbReference type="Proteomes" id="UP000187181"/>
    </source>
</evidence>
<organism evidence="2 3">
    <name type="scientific">Pontibacter indicus</name>
    <dbReference type="NCBI Taxonomy" id="1317125"/>
    <lineage>
        <taxon>Bacteria</taxon>
        <taxon>Pseudomonadati</taxon>
        <taxon>Bacteroidota</taxon>
        <taxon>Cytophagia</taxon>
        <taxon>Cytophagales</taxon>
        <taxon>Hymenobacteraceae</taxon>
        <taxon>Pontibacter</taxon>
    </lineage>
</organism>
<feature type="domain" description="Putative beta-lactamase-inhibitor-like PepSY-like" evidence="1">
    <location>
        <begin position="20"/>
        <end position="63"/>
    </location>
</feature>
<gene>
    <name evidence="2" type="ORF">SAMN05444128_1752</name>
</gene>
<protein>
    <submittedName>
        <fullName evidence="2">Putative beta-lactamase-inhibitor-like, PepSY-like</fullName>
    </submittedName>
</protein>
<dbReference type="PROSITE" id="PS51257">
    <property type="entry name" value="PROKAR_LIPOPROTEIN"/>
    <property type="match status" value="1"/>
</dbReference>
<dbReference type="EMBL" id="FTPP01000002">
    <property type="protein sequence ID" value="SIT87985.1"/>
    <property type="molecule type" value="Genomic_DNA"/>
</dbReference>
<reference evidence="3" key="1">
    <citation type="submission" date="2017-01" db="EMBL/GenBank/DDBJ databases">
        <authorList>
            <person name="Varghese N."/>
            <person name="Submissions S."/>
        </authorList>
    </citation>
    <scope>NUCLEOTIDE SEQUENCE [LARGE SCALE GENOMIC DNA]</scope>
    <source>
        <strain evidence="3">LP100</strain>
    </source>
</reference>
<evidence type="ECO:0000313" key="2">
    <source>
        <dbReference type="EMBL" id="SIT87985.1"/>
    </source>
</evidence>
<dbReference type="SUPFAM" id="SSF160574">
    <property type="entry name" value="BT0923-like"/>
    <property type="match status" value="1"/>
</dbReference>
<dbReference type="Proteomes" id="UP000187181">
    <property type="component" value="Unassembled WGS sequence"/>
</dbReference>
<proteinExistence type="predicted"/>
<sequence>MRATAFAFLLMTGTLLSCDNNDDDVKVEDVPAAVREALMSSFPNATGIDWEKKGEDFEADFDVDRVDYNAMLTASGTVIKHKYDIPETELPEAIRATITQNYAEHKIDDPEVLVQNGDTLYQVELDHTTSKDEKLVFSSNGQQVDQAYWD</sequence>
<dbReference type="Gene3D" id="3.10.450.360">
    <property type="match status" value="1"/>
</dbReference>
<dbReference type="Pfam" id="PF11396">
    <property type="entry name" value="PepSY_like"/>
    <property type="match status" value="2"/>
</dbReference>
<feature type="domain" description="Putative beta-lactamase-inhibitor-like PepSY-like" evidence="1">
    <location>
        <begin position="80"/>
        <end position="142"/>
    </location>
</feature>
<dbReference type="STRING" id="1317125.SAMN05444128_1752"/>
<name>A0A1R3X9X1_9BACT</name>
<dbReference type="RefSeq" id="WP_076667914.1">
    <property type="nucleotide sequence ID" value="NZ_FTPP01000002.1"/>
</dbReference>
<evidence type="ECO:0000259" key="1">
    <source>
        <dbReference type="Pfam" id="PF11396"/>
    </source>
</evidence>
<dbReference type="AlphaFoldDB" id="A0A1R3X9X1"/>
<keyword evidence="3" id="KW-1185">Reference proteome</keyword>
<dbReference type="InterPro" id="IPR021533">
    <property type="entry name" value="PepSY-like"/>
</dbReference>